<organism evidence="2 3">
    <name type="scientific">Pseudomonas germanica</name>
    <dbReference type="NCBI Taxonomy" id="2815720"/>
    <lineage>
        <taxon>Bacteria</taxon>
        <taxon>Pseudomonadati</taxon>
        <taxon>Pseudomonadota</taxon>
        <taxon>Gammaproteobacteria</taxon>
        <taxon>Pseudomonadales</taxon>
        <taxon>Pseudomonadaceae</taxon>
        <taxon>Pseudomonas</taxon>
    </lineage>
</organism>
<dbReference type="EMBL" id="CP071586">
    <property type="protein sequence ID" value="QYY83987.1"/>
    <property type="molecule type" value="Genomic_DNA"/>
</dbReference>
<accession>A0ABX8YVP2</accession>
<name>A0ABX8YVP2_9PSED</name>
<protein>
    <submittedName>
        <fullName evidence="2">Uncharacterized protein</fullName>
    </submittedName>
</protein>
<keyword evidence="3" id="KW-1185">Reference proteome</keyword>
<evidence type="ECO:0000256" key="1">
    <source>
        <dbReference type="SAM" id="Phobius"/>
    </source>
</evidence>
<dbReference type="RefSeq" id="WP_220558435.1">
    <property type="nucleotide sequence ID" value="NZ_CP071586.1"/>
</dbReference>
<keyword evidence="1" id="KW-0812">Transmembrane</keyword>
<evidence type="ECO:0000313" key="2">
    <source>
        <dbReference type="EMBL" id="QYY83987.1"/>
    </source>
</evidence>
<feature type="transmembrane region" description="Helical" evidence="1">
    <location>
        <begin position="18"/>
        <end position="39"/>
    </location>
</feature>
<keyword evidence="1" id="KW-1133">Transmembrane helix</keyword>
<proteinExistence type="predicted"/>
<reference evidence="2 3" key="1">
    <citation type="journal article" date="2022" name="Int. J. Syst. Evol. Microbiol.">
        <title>Pseudomonas germanica sp. nov., isolated from Iris germanica rhizomes.</title>
        <authorList>
            <person name="Atanasov K.E."/>
            <person name="Galbis D.M."/>
            <person name="Gallego J."/>
            <person name="Serpico A."/>
            <person name="Bosch M."/>
            <person name="Altabella T."/>
            <person name="Ferrer A."/>
        </authorList>
    </citation>
    <scope>NUCLEOTIDE SEQUENCE [LARGE SCALE GENOMIC DNA]</scope>
    <source>
        <strain evidence="2 3">FIT28</strain>
    </source>
</reference>
<keyword evidence="1" id="KW-0472">Membrane</keyword>
<evidence type="ECO:0000313" key="3">
    <source>
        <dbReference type="Proteomes" id="UP000824588"/>
    </source>
</evidence>
<sequence length="218" mass="24623">MSICLAITDADWALTKDVFSVIGTVVSAIGVGLAGWVGFSGLATWRRQNKGTADHDLSRRLLIDLYKLRDCISHVRNPVILGGEGGVPEDEPKNLNFSQISYRNTARAYQSRFTMVAEVRARLATSILESEAVWDAELKSLFTPIFKLQHELWINVSTYLVSINPDEVEGRVRSYQKILSERRDVLYESPLEGDDDFKKEMDAALSNVEDYLRPKLIR</sequence>
<gene>
    <name evidence="2" type="ORF">J0G10_11260</name>
</gene>
<dbReference type="Proteomes" id="UP000824588">
    <property type="component" value="Chromosome"/>
</dbReference>